<keyword evidence="4" id="KW-0560">Oxidoreductase</keyword>
<keyword evidence="9" id="KW-1185">Reference proteome</keyword>
<gene>
    <name evidence="8" type="ORF">SAMN05421676_101462</name>
</gene>
<keyword evidence="5" id="KW-0520">NAD</keyword>
<evidence type="ECO:0000313" key="9">
    <source>
        <dbReference type="Proteomes" id="UP000199095"/>
    </source>
</evidence>
<dbReference type="Proteomes" id="UP000199095">
    <property type="component" value="Unassembled WGS sequence"/>
</dbReference>
<dbReference type="GO" id="GO:0016616">
    <property type="term" value="F:oxidoreductase activity, acting on the CH-OH group of donors, NAD or NADP as acceptor"/>
    <property type="evidence" value="ECO:0007669"/>
    <property type="project" value="InterPro"/>
</dbReference>
<evidence type="ECO:0000256" key="1">
    <source>
        <dbReference type="ARBA" id="ARBA00001936"/>
    </source>
</evidence>
<evidence type="ECO:0000256" key="6">
    <source>
        <dbReference type="ARBA" id="ARBA00023211"/>
    </source>
</evidence>
<dbReference type="InterPro" id="IPR024084">
    <property type="entry name" value="IsoPropMal-DH-like_dom"/>
</dbReference>
<comment type="cofactor">
    <cofactor evidence="1">
        <name>Mn(2+)</name>
        <dbReference type="ChEBI" id="CHEBI:29035"/>
    </cofactor>
</comment>
<feature type="domain" description="Isopropylmalate dehydrogenase-like" evidence="7">
    <location>
        <begin position="3"/>
        <end position="343"/>
    </location>
</feature>
<dbReference type="PANTHER" id="PTHR43275:SF1">
    <property type="entry name" value="D-MALATE DEHYDROGENASE [DECARBOXYLATING]"/>
    <property type="match status" value="1"/>
</dbReference>
<sequence>MYKLAVIPGDGVGKEVMEEALKVIRVINDRESITLDYEIFDWGSEYYLKYGRMMPDNGQAILQEYDAILFGAIGDSRVPDEVTIWEFIMPIRKNFKQYVNLRPVKLLKGIESPLRLSEEIDFVIFRENTEGEYSDVGGLMFQGDQRELAVQNTIMTRQGIAQLTEYVMKYAKAHHYTKVTNATKSNAITHVMGFWDQVVEEIFANEVLAYEKIYIDALAAYFVERPERFQVVMASNLFGDILSDLGSAIVGGLGMAPSGNINPEKEFPSMFEPVHGSAPDIAGKGIANPLAQIWSVALMLDHLGRKDLHDHVVFAIEQLLLENKTLTPDIGGNATTKDVGNAFIKKLYR</sequence>
<comment type="cofactor">
    <cofactor evidence="2">
        <name>Mg(2+)</name>
        <dbReference type="ChEBI" id="CHEBI:18420"/>
    </cofactor>
</comment>
<evidence type="ECO:0000256" key="5">
    <source>
        <dbReference type="ARBA" id="ARBA00023027"/>
    </source>
</evidence>
<evidence type="ECO:0000313" key="8">
    <source>
        <dbReference type="EMBL" id="SES79157.1"/>
    </source>
</evidence>
<dbReference type="GO" id="GO:0051287">
    <property type="term" value="F:NAD binding"/>
    <property type="evidence" value="ECO:0007669"/>
    <property type="project" value="InterPro"/>
</dbReference>
<dbReference type="RefSeq" id="WP_093131522.1">
    <property type="nucleotide sequence ID" value="NZ_FOHJ01000001.1"/>
</dbReference>
<dbReference type="AlphaFoldDB" id="A0A1H9ZC07"/>
<dbReference type="InterPro" id="IPR050501">
    <property type="entry name" value="ICDH/IPMDH"/>
</dbReference>
<dbReference type="GO" id="GO:0000287">
    <property type="term" value="F:magnesium ion binding"/>
    <property type="evidence" value="ECO:0007669"/>
    <property type="project" value="InterPro"/>
</dbReference>
<dbReference type="PANTHER" id="PTHR43275">
    <property type="entry name" value="D-MALATE DEHYDROGENASE [DECARBOXYLATING]"/>
    <property type="match status" value="1"/>
</dbReference>
<protein>
    <submittedName>
        <fullName evidence="8">Tartrate dehydrogenase/decarboxylase / D-malate dehydrogenase</fullName>
    </submittedName>
</protein>
<dbReference type="OrthoDB" id="9806254at2"/>
<evidence type="ECO:0000256" key="3">
    <source>
        <dbReference type="ARBA" id="ARBA00022723"/>
    </source>
</evidence>
<name>A0A1H9ZC07_9BACI</name>
<dbReference type="Gene3D" id="3.40.718.10">
    <property type="entry name" value="Isopropylmalate Dehydrogenase"/>
    <property type="match status" value="1"/>
</dbReference>
<dbReference type="STRING" id="237682.SAMN05421676_101462"/>
<dbReference type="EMBL" id="FOHJ01000001">
    <property type="protein sequence ID" value="SES79157.1"/>
    <property type="molecule type" value="Genomic_DNA"/>
</dbReference>
<organism evidence="8 9">
    <name type="scientific">Salinibacillus kushneri</name>
    <dbReference type="NCBI Taxonomy" id="237682"/>
    <lineage>
        <taxon>Bacteria</taxon>
        <taxon>Bacillati</taxon>
        <taxon>Bacillota</taxon>
        <taxon>Bacilli</taxon>
        <taxon>Bacillales</taxon>
        <taxon>Bacillaceae</taxon>
        <taxon>Salinibacillus</taxon>
    </lineage>
</organism>
<reference evidence="9" key="1">
    <citation type="submission" date="2016-10" db="EMBL/GenBank/DDBJ databases">
        <authorList>
            <person name="Varghese N."/>
            <person name="Submissions S."/>
        </authorList>
    </citation>
    <scope>NUCLEOTIDE SEQUENCE [LARGE SCALE GENOMIC DNA]</scope>
    <source>
        <strain evidence="9">CGMCC 1.3566</strain>
    </source>
</reference>
<dbReference type="Pfam" id="PF00180">
    <property type="entry name" value="Iso_dh"/>
    <property type="match status" value="1"/>
</dbReference>
<keyword evidence="6" id="KW-0464">Manganese</keyword>
<dbReference type="PROSITE" id="PS00470">
    <property type="entry name" value="IDH_IMDH"/>
    <property type="match status" value="1"/>
</dbReference>
<dbReference type="InterPro" id="IPR019818">
    <property type="entry name" value="IsoCit/isopropylmalate_DH_CS"/>
</dbReference>
<evidence type="ECO:0000256" key="4">
    <source>
        <dbReference type="ARBA" id="ARBA00023002"/>
    </source>
</evidence>
<keyword evidence="3" id="KW-0479">Metal-binding</keyword>
<proteinExistence type="predicted"/>
<evidence type="ECO:0000256" key="2">
    <source>
        <dbReference type="ARBA" id="ARBA00001946"/>
    </source>
</evidence>
<accession>A0A1H9ZC07</accession>
<dbReference type="SUPFAM" id="SSF53659">
    <property type="entry name" value="Isocitrate/Isopropylmalate dehydrogenase-like"/>
    <property type="match status" value="1"/>
</dbReference>
<dbReference type="SMART" id="SM01329">
    <property type="entry name" value="Iso_dh"/>
    <property type="match status" value="1"/>
</dbReference>
<evidence type="ECO:0000259" key="7">
    <source>
        <dbReference type="SMART" id="SM01329"/>
    </source>
</evidence>